<dbReference type="GO" id="GO:0030245">
    <property type="term" value="P:cellulose catabolic process"/>
    <property type="evidence" value="ECO:0007669"/>
    <property type="project" value="UniProtKB-KW"/>
</dbReference>
<protein>
    <recommendedName>
        <fullName evidence="5">Glycoside hydrolase family 5 domain-containing protein</fullName>
    </recommendedName>
</protein>
<keyword evidence="1" id="KW-0136">Cellulose degradation</keyword>
<accession>X1HGA0</accession>
<dbReference type="Gene3D" id="3.20.20.80">
    <property type="entry name" value="Glycosidases"/>
    <property type="match status" value="1"/>
</dbReference>
<keyword evidence="2" id="KW-0119">Carbohydrate metabolism</keyword>
<feature type="non-terminal residue" evidence="4">
    <location>
        <position position="72"/>
    </location>
</feature>
<dbReference type="SUPFAM" id="SSF51445">
    <property type="entry name" value="(Trans)glycosidases"/>
    <property type="match status" value="1"/>
</dbReference>
<reference evidence="4" key="1">
    <citation type="journal article" date="2014" name="Front. Microbiol.">
        <title>High frequency of phylogenetically diverse reductive dehalogenase-homologous genes in deep subseafloor sedimentary metagenomes.</title>
        <authorList>
            <person name="Kawai M."/>
            <person name="Futagami T."/>
            <person name="Toyoda A."/>
            <person name="Takaki Y."/>
            <person name="Nishi S."/>
            <person name="Hori S."/>
            <person name="Arai W."/>
            <person name="Tsubouchi T."/>
            <person name="Morono Y."/>
            <person name="Uchiyama I."/>
            <person name="Ito T."/>
            <person name="Fujiyama A."/>
            <person name="Inagaki F."/>
            <person name="Takami H."/>
        </authorList>
    </citation>
    <scope>NUCLEOTIDE SEQUENCE</scope>
    <source>
        <strain evidence="4">Expedition CK06-06</strain>
    </source>
</reference>
<dbReference type="EMBL" id="BARU01015857">
    <property type="protein sequence ID" value="GAH56070.1"/>
    <property type="molecule type" value="Genomic_DNA"/>
</dbReference>
<dbReference type="AlphaFoldDB" id="X1HGA0"/>
<feature type="non-terminal residue" evidence="4">
    <location>
        <position position="1"/>
    </location>
</feature>
<dbReference type="PANTHER" id="PTHR35923:SF2">
    <property type="entry name" value="ENDOGLUCANASE"/>
    <property type="match status" value="1"/>
</dbReference>
<evidence type="ECO:0000313" key="4">
    <source>
        <dbReference type="EMBL" id="GAH56070.1"/>
    </source>
</evidence>
<evidence type="ECO:0008006" key="5">
    <source>
        <dbReference type="Google" id="ProtNLM"/>
    </source>
</evidence>
<evidence type="ECO:0000256" key="1">
    <source>
        <dbReference type="ARBA" id="ARBA00023001"/>
    </source>
</evidence>
<sequence length="72" mass="7908">STPSGIDYSKNPELQGLSKIEVMDAVIAYAGEKNMRVILDQHRSAPGAGTSDNGLWYDGSHSEDQWVADWQL</sequence>
<keyword evidence="3" id="KW-0624">Polysaccharide degradation</keyword>
<dbReference type="PANTHER" id="PTHR35923">
    <property type="entry name" value="MAJOR EXTRACELLULAR ENDOGLUCANASE"/>
    <property type="match status" value="1"/>
</dbReference>
<organism evidence="4">
    <name type="scientific">marine sediment metagenome</name>
    <dbReference type="NCBI Taxonomy" id="412755"/>
    <lineage>
        <taxon>unclassified sequences</taxon>
        <taxon>metagenomes</taxon>
        <taxon>ecological metagenomes</taxon>
    </lineage>
</organism>
<comment type="caution">
    <text evidence="4">The sequence shown here is derived from an EMBL/GenBank/DDBJ whole genome shotgun (WGS) entry which is preliminary data.</text>
</comment>
<proteinExistence type="predicted"/>
<evidence type="ECO:0000256" key="2">
    <source>
        <dbReference type="ARBA" id="ARBA00023277"/>
    </source>
</evidence>
<dbReference type="InterPro" id="IPR017853">
    <property type="entry name" value="GH"/>
</dbReference>
<name>X1HGA0_9ZZZZ</name>
<evidence type="ECO:0000256" key="3">
    <source>
        <dbReference type="ARBA" id="ARBA00023326"/>
    </source>
</evidence>
<gene>
    <name evidence="4" type="ORF">S03H2_26932</name>
</gene>